<protein>
    <submittedName>
        <fullName evidence="2">SAM-dependent methyltransferase</fullName>
    </submittedName>
</protein>
<dbReference type="SUPFAM" id="SSF53335">
    <property type="entry name" value="S-adenosyl-L-methionine-dependent methyltransferases"/>
    <property type="match status" value="1"/>
</dbReference>
<dbReference type="PIRSF" id="PIRSF017393">
    <property type="entry name" value="MTase_SAV2177"/>
    <property type="match status" value="1"/>
</dbReference>
<keyword evidence="2" id="KW-0489">Methyltransferase</keyword>
<dbReference type="RefSeq" id="WP_171398789.1">
    <property type="nucleotide sequence ID" value="NZ_CP049838.1"/>
</dbReference>
<dbReference type="Proteomes" id="UP000502665">
    <property type="component" value="Chromosome"/>
</dbReference>
<proteinExistence type="predicted"/>
<feature type="region of interest" description="Disordered" evidence="1">
    <location>
        <begin position="261"/>
        <end position="287"/>
    </location>
</feature>
<dbReference type="Pfam" id="PF04672">
    <property type="entry name" value="Methyltransf_19"/>
    <property type="match status" value="1"/>
</dbReference>
<dbReference type="GO" id="GO:0032259">
    <property type="term" value="P:methylation"/>
    <property type="evidence" value="ECO:0007669"/>
    <property type="project" value="UniProtKB-KW"/>
</dbReference>
<name>A0A6M4WUJ0_9ACTN</name>
<evidence type="ECO:0000256" key="1">
    <source>
        <dbReference type="SAM" id="MobiDB-lite"/>
    </source>
</evidence>
<feature type="compositionally biased region" description="Low complexity" evidence="1">
    <location>
        <begin position="1"/>
        <end position="11"/>
    </location>
</feature>
<feature type="region of interest" description="Disordered" evidence="1">
    <location>
        <begin position="1"/>
        <end position="24"/>
    </location>
</feature>
<keyword evidence="2" id="KW-0808">Transferase</keyword>
<dbReference type="EMBL" id="CP049838">
    <property type="protein sequence ID" value="QJT03331.1"/>
    <property type="molecule type" value="Genomic_DNA"/>
</dbReference>
<dbReference type="InterPro" id="IPR029063">
    <property type="entry name" value="SAM-dependent_MTases_sf"/>
</dbReference>
<keyword evidence="3" id="KW-1185">Reference proteome</keyword>
<evidence type="ECO:0000313" key="3">
    <source>
        <dbReference type="Proteomes" id="UP000502665"/>
    </source>
</evidence>
<accession>A0A6M4WUJ0</accession>
<feature type="compositionally biased region" description="Basic and acidic residues" evidence="1">
    <location>
        <begin position="263"/>
        <end position="273"/>
    </location>
</feature>
<gene>
    <name evidence="2" type="ORF">G9272_26140</name>
</gene>
<dbReference type="GO" id="GO:0008168">
    <property type="term" value="F:methyltransferase activity"/>
    <property type="evidence" value="ECO:0007669"/>
    <property type="project" value="UniProtKB-KW"/>
</dbReference>
<dbReference type="InterPro" id="IPR006764">
    <property type="entry name" value="SAM_dep_MeTrfase_SAV2177_type"/>
</dbReference>
<organism evidence="2 3">
    <name type="scientific">Streptomyces asoensis</name>
    <dbReference type="NCBI Taxonomy" id="249586"/>
    <lineage>
        <taxon>Bacteria</taxon>
        <taxon>Bacillati</taxon>
        <taxon>Actinomycetota</taxon>
        <taxon>Actinomycetes</taxon>
        <taxon>Kitasatosporales</taxon>
        <taxon>Streptomycetaceae</taxon>
        <taxon>Streptomyces</taxon>
    </lineage>
</organism>
<dbReference type="Gene3D" id="3.40.50.150">
    <property type="entry name" value="Vaccinia Virus protein VP39"/>
    <property type="match status" value="1"/>
</dbReference>
<dbReference type="AlphaFoldDB" id="A0A6M4WUJ0"/>
<evidence type="ECO:0000313" key="2">
    <source>
        <dbReference type="EMBL" id="QJT03331.1"/>
    </source>
</evidence>
<reference evidence="2" key="1">
    <citation type="submission" date="2020-03" db="EMBL/GenBank/DDBJ databases">
        <title>Molecular networking-based the target discovery of potent antiproliferative macrolactams: 5/6/7/16 polycyclic ansamycins and glycosylated trienomycin from Streptomyces cacaoi subsp. asoensis.</title>
        <authorList>
            <person name="Liu L.-L."/>
        </authorList>
    </citation>
    <scope>NUCLEOTIDE SEQUENCE [LARGE SCALE GENOMIC DNA]</scope>
    <source>
        <strain evidence="2">H2S5</strain>
    </source>
</reference>
<sequence>MTSPLSGSSDAGSGGTGSPFLKIDTSKPHPARMYDYFLGGKDNYEVDRDAAEQFIKAAPEVRDGVRANRHFMHRAVRHVVAEGGVRQILDIGTGLPTEPNVHQIAHSIAPATRVAYVDNDPIVSTHSMALMADADTDSGTDAHTSVVLADLRDPRAVLDHPDVRKIIDFDEPVALLLVAVVHFLADADDPDAVVATLRDALPVGSYLVLSHATGDVHEDRREDAASVYNKASASLNLRPHARVLDLFGDFTLLDPGLVPVPDWRPEEPPKRDAPPIGIYGGVARKNG</sequence>